<evidence type="ECO:0000256" key="1">
    <source>
        <dbReference type="SAM" id="MobiDB-lite"/>
    </source>
</evidence>
<gene>
    <name evidence="2" type="ORF">EIP91_006753</name>
</gene>
<reference evidence="2 3" key="1">
    <citation type="submission" date="2018-11" db="EMBL/GenBank/DDBJ databases">
        <title>Genome assembly of Steccherinum ochraceum LE-BIN_3174, the white-rot fungus of the Steccherinaceae family (The Residual Polyporoid clade, Polyporales, Basidiomycota).</title>
        <authorList>
            <person name="Fedorova T.V."/>
            <person name="Glazunova O.A."/>
            <person name="Landesman E.O."/>
            <person name="Moiseenko K.V."/>
            <person name="Psurtseva N.V."/>
            <person name="Savinova O.S."/>
            <person name="Shakhova N.V."/>
            <person name="Tyazhelova T.V."/>
            <person name="Vasina D.V."/>
        </authorList>
    </citation>
    <scope>NUCLEOTIDE SEQUENCE [LARGE SCALE GENOMIC DNA]</scope>
    <source>
        <strain evidence="2 3">LE-BIN_3174</strain>
    </source>
</reference>
<proteinExistence type="predicted"/>
<keyword evidence="3" id="KW-1185">Reference proteome</keyword>
<protein>
    <submittedName>
        <fullName evidence="2">Uncharacterized protein</fullName>
    </submittedName>
</protein>
<sequence length="143" mass="15184">MTSQASQWPFTAARSTPISPTSSNTTTQTHPLLPSLLAAAHLDELSSADAYAAIASYVRTQGRSTSTSTPEHTTVGLTFWVYPTGLKGPYHVTDEGEVKQHGVLMTVERGASVDEVVRRAREALEGVIALDEGGVGHEHVAKA</sequence>
<evidence type="ECO:0000313" key="3">
    <source>
        <dbReference type="Proteomes" id="UP000292702"/>
    </source>
</evidence>
<dbReference type="AlphaFoldDB" id="A0A4R0RFU9"/>
<feature type="compositionally biased region" description="Low complexity" evidence="1">
    <location>
        <begin position="15"/>
        <end position="29"/>
    </location>
</feature>
<organism evidence="2 3">
    <name type="scientific">Steccherinum ochraceum</name>
    <dbReference type="NCBI Taxonomy" id="92696"/>
    <lineage>
        <taxon>Eukaryota</taxon>
        <taxon>Fungi</taxon>
        <taxon>Dikarya</taxon>
        <taxon>Basidiomycota</taxon>
        <taxon>Agaricomycotina</taxon>
        <taxon>Agaricomycetes</taxon>
        <taxon>Polyporales</taxon>
        <taxon>Steccherinaceae</taxon>
        <taxon>Steccherinum</taxon>
    </lineage>
</organism>
<dbReference type="Proteomes" id="UP000292702">
    <property type="component" value="Unassembled WGS sequence"/>
</dbReference>
<feature type="region of interest" description="Disordered" evidence="1">
    <location>
        <begin position="1"/>
        <end position="29"/>
    </location>
</feature>
<name>A0A4R0RFU9_9APHY</name>
<comment type="caution">
    <text evidence="2">The sequence shown here is derived from an EMBL/GenBank/DDBJ whole genome shotgun (WGS) entry which is preliminary data.</text>
</comment>
<dbReference type="EMBL" id="RWJN01000362">
    <property type="protein sequence ID" value="TCD62548.1"/>
    <property type="molecule type" value="Genomic_DNA"/>
</dbReference>
<dbReference type="OrthoDB" id="2789562at2759"/>
<evidence type="ECO:0000313" key="2">
    <source>
        <dbReference type="EMBL" id="TCD62548.1"/>
    </source>
</evidence>
<accession>A0A4R0RFU9</accession>